<comment type="caution">
    <text evidence="1">The sequence shown here is derived from an EMBL/GenBank/DDBJ whole genome shotgun (WGS) entry which is preliminary data.</text>
</comment>
<dbReference type="RefSeq" id="WP_147748686.1">
    <property type="nucleotide sequence ID" value="NZ_SAXZ01000014.1"/>
</dbReference>
<evidence type="ECO:0000313" key="2">
    <source>
        <dbReference type="Proteomes" id="UP000322659"/>
    </source>
</evidence>
<protein>
    <submittedName>
        <fullName evidence="1">Uncharacterized protein</fullName>
    </submittedName>
</protein>
<proteinExistence type="predicted"/>
<evidence type="ECO:0000313" key="1">
    <source>
        <dbReference type="EMBL" id="TXJ31171.1"/>
    </source>
</evidence>
<organism evidence="1 2">
    <name type="scientific">Brachyspira aalborgi</name>
    <dbReference type="NCBI Taxonomy" id="29522"/>
    <lineage>
        <taxon>Bacteria</taxon>
        <taxon>Pseudomonadati</taxon>
        <taxon>Spirochaetota</taxon>
        <taxon>Spirochaetia</taxon>
        <taxon>Brachyspirales</taxon>
        <taxon>Brachyspiraceae</taxon>
        <taxon>Brachyspira</taxon>
    </lineage>
</organism>
<gene>
    <name evidence="1" type="ORF">EPJ71_10580</name>
</gene>
<dbReference type="EMBL" id="SAXZ01000014">
    <property type="protein sequence ID" value="TXJ31171.1"/>
    <property type="molecule type" value="Genomic_DNA"/>
</dbReference>
<sequence>MTVNFNGHDLYAIAKLNVEYKRAYKKYIAKNEIDILENYINDYLINLSNYIAKKIETIYIKYNELEKTITLKDNKDNILKITVKNQYLQFFYNNKTYIIKDAGTFIDFIEDFYNNIENLKNLKIGELKK</sequence>
<reference evidence="1 2" key="1">
    <citation type="journal article" date="1992" name="Lakartidningen">
        <title>[Penicillin V and not amoxicillin is the first choice preparation in acute otitis].</title>
        <authorList>
            <person name="Kamme C."/>
            <person name="Lundgren K."/>
            <person name="Prellner K."/>
        </authorList>
    </citation>
    <scope>NUCLEOTIDE SEQUENCE [LARGE SCALE GENOMIC DNA]</scope>
    <source>
        <strain evidence="1 2">PC5099IV</strain>
    </source>
</reference>
<accession>A0ABY3K6P6</accession>
<keyword evidence="2" id="KW-1185">Reference proteome</keyword>
<dbReference type="Proteomes" id="UP000322659">
    <property type="component" value="Unassembled WGS sequence"/>
</dbReference>
<name>A0ABY3K6P6_9SPIR</name>